<dbReference type="InterPro" id="IPR051944">
    <property type="entry name" value="BEACH_domain_protein"/>
</dbReference>
<feature type="domain" description="BEACH-type PH" evidence="6">
    <location>
        <begin position="1715"/>
        <end position="1848"/>
    </location>
</feature>
<evidence type="ECO:0000256" key="1">
    <source>
        <dbReference type="ARBA" id="ARBA00022574"/>
    </source>
</evidence>
<evidence type="ECO:0000256" key="3">
    <source>
        <dbReference type="PROSITE-ProRule" id="PRU00221"/>
    </source>
</evidence>
<dbReference type="SUPFAM" id="SSF50729">
    <property type="entry name" value="PH domain-like"/>
    <property type="match status" value="1"/>
</dbReference>
<dbReference type="Pfam" id="PF14844">
    <property type="entry name" value="PH_BEACH"/>
    <property type="match status" value="1"/>
</dbReference>
<keyword evidence="1 3" id="KW-0853">WD repeat</keyword>
<evidence type="ECO:0000313" key="8">
    <source>
        <dbReference type="Proteomes" id="UP000245764"/>
    </source>
</evidence>
<dbReference type="InterPro" id="IPR011993">
    <property type="entry name" value="PH-like_dom_sf"/>
</dbReference>
<dbReference type="Gene3D" id="2.30.29.30">
    <property type="entry name" value="Pleckstrin-homology domain (PH domain)/Phosphotyrosine-binding domain (PTB)"/>
    <property type="match status" value="1"/>
</dbReference>
<dbReference type="Pfam" id="PF02138">
    <property type="entry name" value="Beach"/>
    <property type="match status" value="1"/>
</dbReference>
<feature type="region of interest" description="Disordered" evidence="4">
    <location>
        <begin position="1639"/>
        <end position="1699"/>
    </location>
</feature>
<dbReference type="InterPro" id="IPR056252">
    <property type="entry name" value="Alfy-like_Arm-like"/>
</dbReference>
<evidence type="ECO:0000259" key="6">
    <source>
        <dbReference type="PROSITE" id="PS51783"/>
    </source>
</evidence>
<dbReference type="SMART" id="SM01026">
    <property type="entry name" value="Beach"/>
    <property type="match status" value="1"/>
</dbReference>
<dbReference type="Pfam" id="PF13385">
    <property type="entry name" value="Laminin_G_3"/>
    <property type="match status" value="1"/>
</dbReference>
<evidence type="ECO:0000256" key="4">
    <source>
        <dbReference type="SAM" id="MobiDB-lite"/>
    </source>
</evidence>
<dbReference type="PROSITE" id="PS50197">
    <property type="entry name" value="BEACH"/>
    <property type="match status" value="1"/>
</dbReference>
<evidence type="ECO:0000259" key="5">
    <source>
        <dbReference type="PROSITE" id="PS50197"/>
    </source>
</evidence>
<dbReference type="PANTHER" id="PTHR46108:SF4">
    <property type="entry name" value="BLUE CHEESE"/>
    <property type="match status" value="1"/>
</dbReference>
<feature type="region of interest" description="Disordered" evidence="4">
    <location>
        <begin position="1"/>
        <end position="25"/>
    </location>
</feature>
<reference evidence="8" key="1">
    <citation type="submission" date="2017-05" db="EMBL/GenBank/DDBJ databases">
        <authorList>
            <person name="Song R."/>
            <person name="Chenine A.L."/>
            <person name="Ruprecht R.M."/>
        </authorList>
    </citation>
    <scope>NUCLEOTIDE SEQUENCE [LARGE SCALE GENOMIC DNA]</scope>
</reference>
<proteinExistence type="predicted"/>
<feature type="domain" description="BEACH" evidence="5">
    <location>
        <begin position="1886"/>
        <end position="2181"/>
    </location>
</feature>
<dbReference type="SMART" id="SM00320">
    <property type="entry name" value="WD40"/>
    <property type="match status" value="3"/>
</dbReference>
<dbReference type="InterPro" id="IPR036322">
    <property type="entry name" value="WD40_repeat_dom_sf"/>
</dbReference>
<dbReference type="PROSITE" id="PS50082">
    <property type="entry name" value="WD_REPEATS_2"/>
    <property type="match status" value="2"/>
</dbReference>
<dbReference type="SUPFAM" id="SSF81837">
    <property type="entry name" value="BEACH domain"/>
    <property type="match status" value="1"/>
</dbReference>
<dbReference type="SUPFAM" id="SSF50978">
    <property type="entry name" value="WD40 repeat-like"/>
    <property type="match status" value="1"/>
</dbReference>
<organism evidence="7 8">
    <name type="scientific">Zymoseptoria tritici ST99CH_1E4</name>
    <dbReference type="NCBI Taxonomy" id="1276532"/>
    <lineage>
        <taxon>Eukaryota</taxon>
        <taxon>Fungi</taxon>
        <taxon>Dikarya</taxon>
        <taxon>Ascomycota</taxon>
        <taxon>Pezizomycotina</taxon>
        <taxon>Dothideomycetes</taxon>
        <taxon>Dothideomycetidae</taxon>
        <taxon>Mycosphaerellales</taxon>
        <taxon>Mycosphaerellaceae</taxon>
        <taxon>Zymoseptoria</taxon>
    </lineage>
</organism>
<feature type="repeat" description="WD" evidence="3">
    <location>
        <begin position="2318"/>
        <end position="2359"/>
    </location>
</feature>
<dbReference type="PANTHER" id="PTHR46108">
    <property type="entry name" value="BLUE CHEESE"/>
    <property type="match status" value="1"/>
</dbReference>
<name>A0A2H1G675_ZYMTR</name>
<feature type="repeat" description="WD" evidence="3">
    <location>
        <begin position="2271"/>
        <end position="2311"/>
    </location>
</feature>
<evidence type="ECO:0000256" key="2">
    <source>
        <dbReference type="ARBA" id="ARBA00022737"/>
    </source>
</evidence>
<dbReference type="CDD" id="cd01201">
    <property type="entry name" value="PH_BEACH"/>
    <property type="match status" value="1"/>
</dbReference>
<dbReference type="Pfam" id="PF23295">
    <property type="entry name" value="Arm_4"/>
    <property type="match status" value="1"/>
</dbReference>
<accession>A0A2H1G675</accession>
<dbReference type="FunFam" id="1.10.1540.10:FF:000002">
    <property type="entry name" value="WD repeat and FYVE domain containing 3"/>
    <property type="match status" value="1"/>
</dbReference>
<sequence length="2512" mass="283703">MAMRVALPTRHRRNSKGLSPDEQASTTAGYIRRFSLHHGPSVEDELSRLSDIAQKLQQELASHSASQDTFRRGHGFERVLEILRADDLRNDTWSYEEEVIGLINSILQLLSEALHDSGNKRYFHRVDGWDALEESLEQIHQVRNEDQKRSSASLYDALIAFALGRVHFDLANAQTGCIVYPNGCAIALRLALRVVERYSGADEANVASAVRVIEFMTTLAKDDTRCLIALWNTSILSDVLRIAPSSALPTSAVGSLQDLTLALGRFGLNELDDVSLVFQRASEDGAGRDTLLRLMRDSKQPAFIQFDLQPRGFSSIEVPSIRNFPPQTGYSISAWIRIDKYDSKSHTTLFGAYDLPKTCFILMYLEKDSHQLILQTSVNAPNPSVRFKSTQFKSSQWYHMTLVQRRNPSNPSQSVASLFVDGVFAEQRKCNYPDVAGVVHERQRSQSAPSRPTLIQGFFGTPRSVAMDPVPNAVHTRWSLANAHVYHVPLTDEFVAVSFRLGPRYRGNLQDCLGSLLTYRASAELNKYNETLHPEKNDKSDIIAATEGRGSEVVSESRLILAIDPSAVIEFAAAEDRNRANGAKHELDRNAISKYQQLTQHARVIAINTAVPGLNEAIGRSFGTGLMFGDPAVIVPQPLDDATWRFYGAVPVLLQQLETANSKKTFLQSVEIFFESVQDSWRVSEAMEKGHGFSLLAVLIREKLGLEVGSGPQLSTRRPATMLSLEDRQSLPLELLELVLRFVGYDKFRPDESLLINPIAYRILVVDFDTWRRSDMETQTLYWTQFTAFITGNRNFAFNQKRFIRMRIIKRLVEALKAEDISEQSAKLMMVALKTLLGPGSSHGFYRDLAMFVAYALHDDRAMPIAPTRTLSRAVSRRSRVGSVTKSARSPRPTTPGGGPQQVKAVLPKYELGVLVLRLLADVLNEDRTVITVRRFSRALPSRWLLHLLAENDVRIIEITLSIICKSMSVLGSEFKSSFIDRTGGFVTLKSRLKPFWRSKVVWSLAFATLFGRSIPLEWLEEEFSAFHLVEMLSVDKDLAIANPEMLPAIFAMLEAGLRKVAQEDEPIESETKIIKNAIQFMNELYDRSPAFADFAVNSRYLQEVLFILYPLLAGTDRLSAETELQSEALSFKGEEVKMRPHSNSLGERPPSVRSLKMNEGRRTPSPMGPNRVEMPRRMSSFVMVNDTGERLTVPRQFSAPMAPKATQPPVKINVANSLVESLLELVITLFIDQVCEKDKFNGIGLFLRVPPGFREHQAYFESYILVNALSQLGSHFRLHQRLLTETKVLTNLARYTQHMAEAVSEGWFIDGAQPLLEFTGETLDHLQRPEIATLKSVRLCSQSTNAIRVVFLKATLWRLAELNEDADEKEVGDFLAKMTYWQTILFSPENQETLFTKLICFLLYHKLVSEVKTVRLAAAQLWRIVLVQKPTETATMLTNTMGPEQRHLSTGFMKLISMDDDDFLGWIDENRPILDSVFHHSLSKPWEDFVNSENRNSEETTKSRISKRREKLRQWHAEETAADDMINRYEVTTNHWRSNVHAQERLKLQRAIQDHQENVSLLYREFDKLERLARQPCGLKPSTEPARWQLDETEAANRMRMRVVADTSELKEAFLPKRKSSRRLTNGRLAINTQIARLAAEESGNTPVSADPTPDTPPGTTDGSTEFPSRERAGSDAVSNSQLLEGGFEMVDDPREDEDGLIEDKNRKVMTNLQRGDMVQQLHNISRIVGLEACEGLLVVGQKCLYMQDNFFQRSDGEIVSVSQAPEDERDPYVQLISGKDVGAARSRHSVGDQETRNWTWSEVLSISKRRFLLRDVAIEVFFTDGRSYLLTCMSSKSRDDLYNAIVYRAPHVHSASAVASEDAWRLDTLRTPEDVPKNFGSKFGNLFNAGPTHAATKRWQRGEMSNFQYLMLVNTMAGRTFNDLTQYPIFPWVLADYTSEELNLDNPKTFRNFSKPMGCQTPTREAEYKDRFKQFAEMGDHNAPPFHYGTHYSSAMIVSSYLIRLQPFVQSYLLLQGGSFDHADRLFDSIERAWQSASRDNMTDVRELTPEFFYLPEFLTNVNGYEFGTKQVSGEAVNNVQLPKWAKGDPHIFINKHREALESEYVSQHLHEWIDLVFGYKQRGEAAVEATNVFQHLSYGGAKDLDKIDDHVERLASIGIIHSFGQTPNQVFLKGHPYREADRDVEPKLDVLAETLTRLPDTTYDIHERVADLNFISSGVQSADDRLLATGPCKLNLLPDCTRYMQWGFPDNSIRFFSKRTNRLLGLYENTHVGPITTATFVDSKTLITGGEDCTIGVWKVAASRDSIDLIPRTHLFGHRTPITVLAASRVFSTLLSVSADGQVLLWGLNRQDCIRILLPAGGPPVQAARISNVSGHILLCRGSYALLYTLNGHLLVSQRLCEREDEEILCAAFYEGAGNEYLARELIFTGHSHGITNVWNLTNLSDGTWYLQLVKRMQYVESEMRVMRVPAGITSVLPVAKAVYTGDEEGNVWQWECVVRGSSFSGRGR</sequence>
<keyword evidence="2" id="KW-0677">Repeat</keyword>
<dbReference type="SUPFAM" id="SSF49899">
    <property type="entry name" value="Concanavalin A-like lectins/glucanases"/>
    <property type="match status" value="1"/>
</dbReference>
<dbReference type="CDD" id="cd06071">
    <property type="entry name" value="Beach"/>
    <property type="match status" value="1"/>
</dbReference>
<dbReference type="InterPro" id="IPR023362">
    <property type="entry name" value="PH-BEACH_dom"/>
</dbReference>
<dbReference type="Gene3D" id="2.60.120.200">
    <property type="match status" value="1"/>
</dbReference>
<dbReference type="PROSITE" id="PS51783">
    <property type="entry name" value="PH_BEACH"/>
    <property type="match status" value="1"/>
</dbReference>
<evidence type="ECO:0008006" key="9">
    <source>
        <dbReference type="Google" id="ProtNLM"/>
    </source>
</evidence>
<dbReference type="InterPro" id="IPR000409">
    <property type="entry name" value="BEACH_dom"/>
</dbReference>
<dbReference type="InterPro" id="IPR036372">
    <property type="entry name" value="BEACH_dom_sf"/>
</dbReference>
<dbReference type="InterPro" id="IPR013320">
    <property type="entry name" value="ConA-like_dom_sf"/>
</dbReference>
<dbReference type="Gene3D" id="2.130.10.10">
    <property type="entry name" value="YVTN repeat-like/Quinoprotein amine dehydrogenase"/>
    <property type="match status" value="1"/>
</dbReference>
<protein>
    <recommendedName>
        <fullName evidence="9">Beach-domain-containing protein</fullName>
    </recommendedName>
</protein>
<dbReference type="Proteomes" id="UP000245764">
    <property type="component" value="Chromosome 3"/>
</dbReference>
<gene>
    <name evidence="7" type="ORF">ZT1E4_G4431</name>
</gene>
<feature type="region of interest" description="Disordered" evidence="4">
    <location>
        <begin position="1140"/>
        <end position="1173"/>
    </location>
</feature>
<feature type="region of interest" description="Disordered" evidence="4">
    <location>
        <begin position="876"/>
        <end position="902"/>
    </location>
</feature>
<dbReference type="Gene3D" id="1.10.1540.10">
    <property type="entry name" value="BEACH domain"/>
    <property type="match status" value="1"/>
</dbReference>
<dbReference type="InterPro" id="IPR015943">
    <property type="entry name" value="WD40/YVTN_repeat-like_dom_sf"/>
</dbReference>
<evidence type="ECO:0000313" key="7">
    <source>
        <dbReference type="EMBL" id="SMR49039.1"/>
    </source>
</evidence>
<dbReference type="EMBL" id="LT854255">
    <property type="protein sequence ID" value="SMR49039.1"/>
    <property type="molecule type" value="Genomic_DNA"/>
</dbReference>
<dbReference type="InterPro" id="IPR001680">
    <property type="entry name" value="WD40_rpt"/>
</dbReference>